<evidence type="ECO:0000256" key="1">
    <source>
        <dbReference type="SAM" id="MobiDB-lite"/>
    </source>
</evidence>
<feature type="region of interest" description="Disordered" evidence="1">
    <location>
        <begin position="76"/>
        <end position="111"/>
    </location>
</feature>
<gene>
    <name evidence="2" type="ORF">AVDCRST_MAG57-1363</name>
</gene>
<reference evidence="2" key="1">
    <citation type="submission" date="2020-02" db="EMBL/GenBank/DDBJ databases">
        <authorList>
            <person name="Meier V. D."/>
        </authorList>
    </citation>
    <scope>NUCLEOTIDE SEQUENCE</scope>
    <source>
        <strain evidence="2">AVDCRST_MAG57</strain>
    </source>
</reference>
<evidence type="ECO:0000313" key="2">
    <source>
        <dbReference type="EMBL" id="CAA9238413.1"/>
    </source>
</evidence>
<feature type="region of interest" description="Disordered" evidence="1">
    <location>
        <begin position="138"/>
        <end position="157"/>
    </location>
</feature>
<protein>
    <submittedName>
        <fullName evidence="2">Uncharacterized protein</fullName>
    </submittedName>
</protein>
<organism evidence="2">
    <name type="scientific">uncultured Blastococcus sp</name>
    <dbReference type="NCBI Taxonomy" id="217144"/>
    <lineage>
        <taxon>Bacteria</taxon>
        <taxon>Bacillati</taxon>
        <taxon>Actinomycetota</taxon>
        <taxon>Actinomycetes</taxon>
        <taxon>Geodermatophilales</taxon>
        <taxon>Geodermatophilaceae</taxon>
        <taxon>Blastococcus</taxon>
        <taxon>environmental samples</taxon>
    </lineage>
</organism>
<name>A0A6J4I0P4_9ACTN</name>
<feature type="compositionally biased region" description="Acidic residues" evidence="1">
    <location>
        <begin position="76"/>
        <end position="98"/>
    </location>
</feature>
<dbReference type="EMBL" id="CADCTI010000125">
    <property type="protein sequence ID" value="CAA9238413.1"/>
    <property type="molecule type" value="Genomic_DNA"/>
</dbReference>
<feature type="compositionally biased region" description="Acidic residues" evidence="1">
    <location>
        <begin position="146"/>
        <end position="157"/>
    </location>
</feature>
<sequence>AAARLVLEAALGGRPDPTQLDGADAATLLLASAYADLLQIQQEEALATEWLTALAAADPEDLTGAVDRLGIEFFDDEDEIDLDDQEETDLGGDDAAVEDGDKAEPSTAPEVVELLPEDDHGLGRSFDEDVEAEVAELLGETSSATADDEPNEADEQH</sequence>
<accession>A0A6J4I0P4</accession>
<feature type="non-terminal residue" evidence="2">
    <location>
        <position position="1"/>
    </location>
</feature>
<proteinExistence type="predicted"/>
<dbReference type="AlphaFoldDB" id="A0A6J4I0P4"/>